<gene>
    <name evidence="2" type="primary">A02p034900.1_BraROA</name>
    <name evidence="2" type="ORF">IGI04_007015</name>
</gene>
<dbReference type="EMBL" id="JADBGQ010000002">
    <property type="protein sequence ID" value="KAG5410696.1"/>
    <property type="molecule type" value="Genomic_DNA"/>
</dbReference>
<organism evidence="2 3">
    <name type="scientific">Brassica rapa subsp. trilocularis</name>
    <dbReference type="NCBI Taxonomy" id="1813537"/>
    <lineage>
        <taxon>Eukaryota</taxon>
        <taxon>Viridiplantae</taxon>
        <taxon>Streptophyta</taxon>
        <taxon>Embryophyta</taxon>
        <taxon>Tracheophyta</taxon>
        <taxon>Spermatophyta</taxon>
        <taxon>Magnoliopsida</taxon>
        <taxon>eudicotyledons</taxon>
        <taxon>Gunneridae</taxon>
        <taxon>Pentapetalae</taxon>
        <taxon>rosids</taxon>
        <taxon>malvids</taxon>
        <taxon>Brassicales</taxon>
        <taxon>Brassicaceae</taxon>
        <taxon>Brassiceae</taxon>
        <taxon>Brassica</taxon>
    </lineage>
</organism>
<evidence type="ECO:0000313" key="3">
    <source>
        <dbReference type="Proteomes" id="UP000823674"/>
    </source>
</evidence>
<keyword evidence="1" id="KW-0812">Transmembrane</keyword>
<feature type="transmembrane region" description="Helical" evidence="1">
    <location>
        <begin position="91"/>
        <end position="111"/>
    </location>
</feature>
<sequence length="176" mass="20491">HTLFPAKKRRRSDRGIITNTLELLQCWDCDIPCPTLYSPISTILSTLGLRRLARMDLLLVSFLKGLTFLCLISDVRLNLLSHILPLKLRTTFISFHDLLTFLQHTFSFLFYPFLLKGYFSLLASLCQTALIPIVGIVKSHVQLYILRLVRYCPLWALGSWPAWIYFWFPSQKASYY</sequence>
<keyword evidence="1" id="KW-0472">Membrane</keyword>
<protein>
    <submittedName>
        <fullName evidence="2">Uncharacterized protein</fullName>
    </submittedName>
</protein>
<proteinExistence type="predicted"/>
<feature type="transmembrane region" description="Helical" evidence="1">
    <location>
        <begin position="148"/>
        <end position="168"/>
    </location>
</feature>
<evidence type="ECO:0000256" key="1">
    <source>
        <dbReference type="SAM" id="Phobius"/>
    </source>
</evidence>
<keyword evidence="3" id="KW-1185">Reference proteome</keyword>
<keyword evidence="1" id="KW-1133">Transmembrane helix</keyword>
<feature type="transmembrane region" description="Helical" evidence="1">
    <location>
        <begin position="57"/>
        <end position="79"/>
    </location>
</feature>
<reference evidence="2 3" key="1">
    <citation type="submission" date="2021-03" db="EMBL/GenBank/DDBJ databases">
        <authorList>
            <person name="King G.J."/>
            <person name="Bancroft I."/>
            <person name="Baten A."/>
            <person name="Bloomfield J."/>
            <person name="Borpatragohain P."/>
            <person name="He Z."/>
            <person name="Irish N."/>
            <person name="Irwin J."/>
            <person name="Liu K."/>
            <person name="Mauleon R.P."/>
            <person name="Moore J."/>
            <person name="Morris R."/>
            <person name="Ostergaard L."/>
            <person name="Wang B."/>
            <person name="Wells R."/>
        </authorList>
    </citation>
    <scope>NUCLEOTIDE SEQUENCE [LARGE SCALE GENOMIC DNA]</scope>
    <source>
        <strain evidence="2">R-o-18</strain>
        <tissue evidence="2">Leaf</tissue>
    </source>
</reference>
<feature type="non-terminal residue" evidence="2">
    <location>
        <position position="1"/>
    </location>
</feature>
<accession>A0ABQ7NJR9</accession>
<comment type="caution">
    <text evidence="2">The sequence shown here is derived from an EMBL/GenBank/DDBJ whole genome shotgun (WGS) entry which is preliminary data.</text>
</comment>
<evidence type="ECO:0000313" key="2">
    <source>
        <dbReference type="EMBL" id="KAG5410696.1"/>
    </source>
</evidence>
<name>A0ABQ7NJR9_BRACM</name>
<dbReference type="Proteomes" id="UP000823674">
    <property type="component" value="Chromosome A02"/>
</dbReference>